<evidence type="ECO:0000256" key="2">
    <source>
        <dbReference type="SAM" id="Phobius"/>
    </source>
</evidence>
<comment type="caution">
    <text evidence="3">The sequence shown here is derived from an EMBL/GenBank/DDBJ whole genome shotgun (WGS) entry which is preliminary data.</text>
</comment>
<protein>
    <submittedName>
        <fullName evidence="3">Uncharacterized protein</fullName>
    </submittedName>
</protein>
<feature type="transmembrane region" description="Helical" evidence="2">
    <location>
        <begin position="127"/>
        <end position="144"/>
    </location>
</feature>
<feature type="transmembrane region" description="Helical" evidence="2">
    <location>
        <begin position="39"/>
        <end position="59"/>
    </location>
</feature>
<feature type="compositionally biased region" description="Basic and acidic residues" evidence="1">
    <location>
        <begin position="293"/>
        <end position="305"/>
    </location>
</feature>
<keyword evidence="4" id="KW-1185">Reference proteome</keyword>
<feature type="transmembrane region" description="Helical" evidence="2">
    <location>
        <begin position="71"/>
        <end position="91"/>
    </location>
</feature>
<dbReference type="EMBL" id="JAPCID010000008">
    <property type="protein sequence ID" value="MDA0137217.1"/>
    <property type="molecule type" value="Genomic_DNA"/>
</dbReference>
<keyword evidence="2" id="KW-0472">Membrane</keyword>
<dbReference type="RefSeq" id="WP_202957119.1">
    <property type="nucleotide sequence ID" value="NZ_JAPCID010000008.1"/>
</dbReference>
<proteinExistence type="predicted"/>
<organism evidence="3 4">
    <name type="scientific">Solirubrobacter deserti</name>
    <dbReference type="NCBI Taxonomy" id="2282478"/>
    <lineage>
        <taxon>Bacteria</taxon>
        <taxon>Bacillati</taxon>
        <taxon>Actinomycetota</taxon>
        <taxon>Thermoleophilia</taxon>
        <taxon>Solirubrobacterales</taxon>
        <taxon>Solirubrobacteraceae</taxon>
        <taxon>Solirubrobacter</taxon>
    </lineage>
</organism>
<dbReference type="Proteomes" id="UP001147700">
    <property type="component" value="Unassembled WGS sequence"/>
</dbReference>
<reference evidence="3" key="1">
    <citation type="submission" date="2022-10" db="EMBL/GenBank/DDBJ databases">
        <title>The WGS of Solirubrobacter sp. CPCC 204708.</title>
        <authorList>
            <person name="Jiang Z."/>
        </authorList>
    </citation>
    <scope>NUCLEOTIDE SEQUENCE</scope>
    <source>
        <strain evidence="3">CPCC 204708</strain>
    </source>
</reference>
<evidence type="ECO:0000313" key="4">
    <source>
        <dbReference type="Proteomes" id="UP001147700"/>
    </source>
</evidence>
<accession>A0ABT4RF99</accession>
<evidence type="ECO:0000313" key="3">
    <source>
        <dbReference type="EMBL" id="MDA0137217.1"/>
    </source>
</evidence>
<sequence>MSLRDLLRPPPHRGPLIAAGGVALAIGVSLTVLRLQATLPIGVDAALLLAPGALLFWLGAQAPNEQGEPPAYQSVLLATGLPLVYGGLLVALGGELDAIPPNWVLITASLAVAALAIWPALERNSAISLLLSALLVGFTLAVLAPDAARRPLLLAYAIALTLASLALREPARRHAEVLIDAAGLATAALAIQEYSSGVPTPDLSAFWELVLLAAGLGLVAFGALDRSPGPAYVGVLNLLLFIASASHGTALYVWPLFLLTGGVIMLAAGLRPRRPLPPEPDPYRAGEAPLAARAERSAEARPKPR</sequence>
<feature type="transmembrane region" description="Helical" evidence="2">
    <location>
        <begin position="151"/>
        <end position="167"/>
    </location>
</feature>
<evidence type="ECO:0000256" key="1">
    <source>
        <dbReference type="SAM" id="MobiDB-lite"/>
    </source>
</evidence>
<feature type="transmembrane region" description="Helical" evidence="2">
    <location>
        <begin position="103"/>
        <end position="121"/>
    </location>
</feature>
<feature type="transmembrane region" description="Helical" evidence="2">
    <location>
        <begin position="205"/>
        <end position="224"/>
    </location>
</feature>
<keyword evidence="2" id="KW-0812">Transmembrane</keyword>
<keyword evidence="2" id="KW-1133">Transmembrane helix</keyword>
<feature type="region of interest" description="Disordered" evidence="1">
    <location>
        <begin position="276"/>
        <end position="305"/>
    </location>
</feature>
<name>A0ABT4RF99_9ACTN</name>
<gene>
    <name evidence="3" type="ORF">OJ962_06885</name>
</gene>
<feature type="transmembrane region" description="Helical" evidence="2">
    <location>
        <begin position="12"/>
        <end position="32"/>
    </location>
</feature>